<dbReference type="EMBL" id="KB742880">
    <property type="protein sequence ID" value="EOB03204.1"/>
    <property type="molecule type" value="Genomic_DNA"/>
</dbReference>
<protein>
    <submittedName>
        <fullName evidence="1">Uncharacterized protein</fullName>
    </submittedName>
</protein>
<dbReference type="AlphaFoldDB" id="R0LBX1"/>
<sequence>MRIVAKLIGVMCEGTGITANVTSRLLQLQELPERVLKIPFSVQTSNSLDLSVESYNFSLLRRSNLKMTHGTQLSKAINDSQNLGAYKMSVQHLLTLEAAKFSIAFLAHKQLTSPQALSSMSTLCLDPKLQAAISSILIKHRQRTGCVVNGRPLAASKRAALQAVAADNSCRHQRIKEEERKTRHWHAPKQHPLIIAKKESEQRLLCGRSQVRPAVPSRTHATAFQTWATGFHGVGCNILKGDIDFMYDNEDNCMRIISRTAPMSELQHKICWATQVSISGKDELLWTAKASISGFPRPQHDGTYKWEQAAPVESCPEPPCAAQGGGVQPTAVSHAGIAAHSSQKGCPPNHCWSTQRELQTKLTRG</sequence>
<accession>R0LBX1</accession>
<name>R0LBX1_ANAPL</name>
<evidence type="ECO:0000313" key="1">
    <source>
        <dbReference type="EMBL" id="EOB03204.1"/>
    </source>
</evidence>
<dbReference type="Proteomes" id="UP000296049">
    <property type="component" value="Unassembled WGS sequence"/>
</dbReference>
<evidence type="ECO:0000313" key="2">
    <source>
        <dbReference type="Proteomes" id="UP000296049"/>
    </source>
</evidence>
<organism evidence="1 2">
    <name type="scientific">Anas platyrhynchos</name>
    <name type="common">Mallard</name>
    <name type="synonym">Anas boschas</name>
    <dbReference type="NCBI Taxonomy" id="8839"/>
    <lineage>
        <taxon>Eukaryota</taxon>
        <taxon>Metazoa</taxon>
        <taxon>Chordata</taxon>
        <taxon>Craniata</taxon>
        <taxon>Vertebrata</taxon>
        <taxon>Euteleostomi</taxon>
        <taxon>Archelosauria</taxon>
        <taxon>Archosauria</taxon>
        <taxon>Dinosauria</taxon>
        <taxon>Saurischia</taxon>
        <taxon>Theropoda</taxon>
        <taxon>Coelurosauria</taxon>
        <taxon>Aves</taxon>
        <taxon>Neognathae</taxon>
        <taxon>Galloanserae</taxon>
        <taxon>Anseriformes</taxon>
        <taxon>Anatidae</taxon>
        <taxon>Anatinae</taxon>
        <taxon>Anas</taxon>
    </lineage>
</organism>
<reference evidence="2" key="1">
    <citation type="journal article" date="2013" name="Nat. Genet.">
        <title>The duck genome and transcriptome provide insight into an avian influenza virus reservoir species.</title>
        <authorList>
            <person name="Huang Y."/>
            <person name="Li Y."/>
            <person name="Burt D.W."/>
            <person name="Chen H."/>
            <person name="Zhang Y."/>
            <person name="Qian W."/>
            <person name="Kim H."/>
            <person name="Gan S."/>
            <person name="Zhao Y."/>
            <person name="Li J."/>
            <person name="Yi K."/>
            <person name="Feng H."/>
            <person name="Zhu P."/>
            <person name="Li B."/>
            <person name="Liu Q."/>
            <person name="Fairley S."/>
            <person name="Magor K.E."/>
            <person name="Du Z."/>
            <person name="Hu X."/>
            <person name="Goodman L."/>
            <person name="Tafer H."/>
            <person name="Vignal A."/>
            <person name="Lee T."/>
            <person name="Kim K.W."/>
            <person name="Sheng Z."/>
            <person name="An Y."/>
            <person name="Searle S."/>
            <person name="Herrero J."/>
            <person name="Groenen M.A."/>
            <person name="Crooijmans R.P."/>
            <person name="Faraut T."/>
            <person name="Cai Q."/>
            <person name="Webster R.G."/>
            <person name="Aldridge J.R."/>
            <person name="Warren W.C."/>
            <person name="Bartschat S."/>
            <person name="Kehr S."/>
            <person name="Marz M."/>
            <person name="Stadler P.F."/>
            <person name="Smith J."/>
            <person name="Kraus R.H."/>
            <person name="Zhao Y."/>
            <person name="Ren L."/>
            <person name="Fei J."/>
            <person name="Morisson M."/>
            <person name="Kaiser P."/>
            <person name="Griffin D.K."/>
            <person name="Rao M."/>
            <person name="Pitel F."/>
            <person name="Wang J."/>
            <person name="Li N."/>
        </authorList>
    </citation>
    <scope>NUCLEOTIDE SEQUENCE [LARGE SCALE GENOMIC DNA]</scope>
</reference>
<gene>
    <name evidence="1" type="ORF">Anapl_12001</name>
</gene>
<proteinExistence type="predicted"/>
<keyword evidence="2" id="KW-1185">Reference proteome</keyword>